<sequence length="382" mass="40626">MRRNHPGKDKPMKTTNQPAGWRRIVRAGRLAALCLALAPAAAWAFENAAPAAAADDKAERIEAAIRRVEKMGFKGVIAIAYDGAAPIYAGFGNGAAAGKPDENTLLDCGSITKTFTAAAALKLVDAGKLQTSDRLEKFFPDVPADKAQITVHQLLTHSAGFPGAVSGDLEYLPKDEFLKRAMAAPLLFEPGSAYEYSNVGYSLVAAIIEKLSGKNYETHLREDLLGGIDAPGIGYEAAFDPARSMLTADGETIDKASWGGRSHWALIGNGGLLVTAKDMIAFRRAFAAGKLVSNAAVNLAQTPMVREGEGAPSHYGYGMVIENRPQLGRVYWHNGGNPHFISNWSDFVDHGVTIFASSNGTEVDGDMAVDAIAAELILPVQE</sequence>
<protein>
    <recommendedName>
        <fullName evidence="2">Beta-lactamase-related domain-containing protein</fullName>
    </recommendedName>
</protein>
<dbReference type="InterPro" id="IPR050491">
    <property type="entry name" value="AmpC-like"/>
</dbReference>
<evidence type="ECO:0000313" key="4">
    <source>
        <dbReference type="Proteomes" id="UP000239504"/>
    </source>
</evidence>
<dbReference type="SUPFAM" id="SSF56601">
    <property type="entry name" value="beta-lactamase/transpeptidase-like"/>
    <property type="match status" value="1"/>
</dbReference>
<dbReference type="OrthoDB" id="5377981at2"/>
<dbReference type="Pfam" id="PF00144">
    <property type="entry name" value="Beta-lactamase"/>
    <property type="match status" value="1"/>
</dbReference>
<name>A0A2S7K2I1_9PROT</name>
<feature type="chain" id="PRO_5015585797" description="Beta-lactamase-related domain-containing protein" evidence="1">
    <location>
        <begin position="45"/>
        <end position="382"/>
    </location>
</feature>
<proteinExistence type="predicted"/>
<evidence type="ECO:0000313" key="3">
    <source>
        <dbReference type="EMBL" id="PQA86710.1"/>
    </source>
</evidence>
<evidence type="ECO:0000259" key="2">
    <source>
        <dbReference type="Pfam" id="PF00144"/>
    </source>
</evidence>
<comment type="caution">
    <text evidence="3">The sequence shown here is derived from an EMBL/GenBank/DDBJ whole genome shotgun (WGS) entry which is preliminary data.</text>
</comment>
<dbReference type="InterPro" id="IPR001466">
    <property type="entry name" value="Beta-lactam-related"/>
</dbReference>
<keyword evidence="1" id="KW-0732">Signal</keyword>
<keyword evidence="4" id="KW-1185">Reference proteome</keyword>
<dbReference type="Proteomes" id="UP000239504">
    <property type="component" value="Unassembled WGS sequence"/>
</dbReference>
<dbReference type="InterPro" id="IPR012338">
    <property type="entry name" value="Beta-lactam/transpept-like"/>
</dbReference>
<reference evidence="3 4" key="1">
    <citation type="submission" date="2017-12" db="EMBL/GenBank/DDBJ databases">
        <authorList>
            <person name="Hurst M.R.H."/>
        </authorList>
    </citation>
    <scope>NUCLEOTIDE SEQUENCE [LARGE SCALE GENOMIC DNA]</scope>
    <source>
        <strain evidence="3 4">SY-3-19</strain>
    </source>
</reference>
<dbReference type="PANTHER" id="PTHR46825">
    <property type="entry name" value="D-ALANYL-D-ALANINE-CARBOXYPEPTIDASE/ENDOPEPTIDASE AMPH"/>
    <property type="match status" value="1"/>
</dbReference>
<feature type="signal peptide" evidence="1">
    <location>
        <begin position="1"/>
        <end position="44"/>
    </location>
</feature>
<accession>A0A2S7K2I1</accession>
<dbReference type="AlphaFoldDB" id="A0A2S7K2I1"/>
<organism evidence="3 4">
    <name type="scientific">Hyphococcus luteus</name>
    <dbReference type="NCBI Taxonomy" id="2058213"/>
    <lineage>
        <taxon>Bacteria</taxon>
        <taxon>Pseudomonadati</taxon>
        <taxon>Pseudomonadota</taxon>
        <taxon>Alphaproteobacteria</taxon>
        <taxon>Parvularculales</taxon>
        <taxon>Parvularculaceae</taxon>
        <taxon>Hyphococcus</taxon>
    </lineage>
</organism>
<dbReference type="PANTHER" id="PTHR46825:SF9">
    <property type="entry name" value="BETA-LACTAMASE-RELATED DOMAIN-CONTAINING PROTEIN"/>
    <property type="match status" value="1"/>
</dbReference>
<evidence type="ECO:0000256" key="1">
    <source>
        <dbReference type="SAM" id="SignalP"/>
    </source>
</evidence>
<gene>
    <name evidence="3" type="ORF">CW354_14555</name>
</gene>
<dbReference type="Gene3D" id="3.40.710.10">
    <property type="entry name" value="DD-peptidase/beta-lactamase superfamily"/>
    <property type="match status" value="1"/>
</dbReference>
<dbReference type="EMBL" id="PJCH01000011">
    <property type="protein sequence ID" value="PQA86710.1"/>
    <property type="molecule type" value="Genomic_DNA"/>
</dbReference>
<feature type="domain" description="Beta-lactamase-related" evidence="2">
    <location>
        <begin position="68"/>
        <end position="375"/>
    </location>
</feature>